<evidence type="ECO:0000259" key="1">
    <source>
        <dbReference type="Pfam" id="PF01323"/>
    </source>
</evidence>
<reference evidence="2 3" key="1">
    <citation type="submission" date="2019-04" db="EMBL/GenBank/DDBJ databases">
        <title>Shimia ponticola sp. nov., isolated from seawater.</title>
        <authorList>
            <person name="Kim Y.-O."/>
            <person name="Yoon J.-H."/>
        </authorList>
    </citation>
    <scope>NUCLEOTIDE SEQUENCE [LARGE SCALE GENOMIC DNA]</scope>
    <source>
        <strain evidence="2 3">MYP11</strain>
    </source>
</reference>
<dbReference type="RefSeq" id="WP_136463021.1">
    <property type="nucleotide sequence ID" value="NZ_SRKY01000002.1"/>
</dbReference>
<dbReference type="InterPro" id="IPR036249">
    <property type="entry name" value="Thioredoxin-like_sf"/>
</dbReference>
<gene>
    <name evidence="2" type="ORF">E4Z66_11000</name>
</gene>
<feature type="domain" description="DSBA-like thioredoxin" evidence="1">
    <location>
        <begin position="25"/>
        <end position="226"/>
    </location>
</feature>
<dbReference type="PANTHER" id="PTHR13887">
    <property type="entry name" value="GLUTATHIONE S-TRANSFERASE KAPPA"/>
    <property type="match status" value="1"/>
</dbReference>
<accession>A0A4S4ND70</accession>
<dbReference type="SUPFAM" id="SSF52833">
    <property type="entry name" value="Thioredoxin-like"/>
    <property type="match status" value="1"/>
</dbReference>
<keyword evidence="3" id="KW-1185">Reference proteome</keyword>
<organism evidence="2 3">
    <name type="scientific">Aliishimia ponticola</name>
    <dbReference type="NCBI Taxonomy" id="2499833"/>
    <lineage>
        <taxon>Bacteria</taxon>
        <taxon>Pseudomonadati</taxon>
        <taxon>Pseudomonadota</taxon>
        <taxon>Alphaproteobacteria</taxon>
        <taxon>Rhodobacterales</taxon>
        <taxon>Paracoccaceae</taxon>
        <taxon>Aliishimia</taxon>
    </lineage>
</organism>
<name>A0A4S4ND70_9RHOB</name>
<comment type="caution">
    <text evidence="2">The sequence shown here is derived from an EMBL/GenBank/DDBJ whole genome shotgun (WGS) entry which is preliminary data.</text>
</comment>
<dbReference type="PANTHER" id="PTHR13887:SF41">
    <property type="entry name" value="THIOREDOXIN SUPERFAMILY PROTEIN"/>
    <property type="match status" value="1"/>
</dbReference>
<dbReference type="EMBL" id="SRKY01000002">
    <property type="protein sequence ID" value="THH37426.1"/>
    <property type="molecule type" value="Genomic_DNA"/>
</dbReference>
<proteinExistence type="predicted"/>
<dbReference type="InterPro" id="IPR001853">
    <property type="entry name" value="DSBA-like_thioredoxin_dom"/>
</dbReference>
<dbReference type="Proteomes" id="UP000306602">
    <property type="component" value="Unassembled WGS sequence"/>
</dbReference>
<evidence type="ECO:0000313" key="3">
    <source>
        <dbReference type="Proteomes" id="UP000306602"/>
    </source>
</evidence>
<dbReference type="Gene3D" id="3.40.30.10">
    <property type="entry name" value="Glutaredoxin"/>
    <property type="match status" value="1"/>
</dbReference>
<dbReference type="GO" id="GO:0016491">
    <property type="term" value="F:oxidoreductase activity"/>
    <property type="evidence" value="ECO:0007669"/>
    <property type="project" value="InterPro"/>
</dbReference>
<evidence type="ECO:0000313" key="2">
    <source>
        <dbReference type="EMBL" id="THH37426.1"/>
    </source>
</evidence>
<sequence>MDKSSSATPLAPQDTSSTTSAPVVQIDIISDVMCPWCIVGYKQLELALAQTGMGARVRWHPFELNPDMPAEGENMTEHIQRKYGASAEQSVQNRQRLQDIGAALGFEFNFNPDSKIVNSFHAHVLLDYAATQGLQHPLKMALFKAHFSDGKDLSQDEVLLDVAETVGLDRDASRAALTAECHQQAVRSEEKVWYQNGISGVPSMIFAEKYLITGAQGPENYAKMLQKVISEAA</sequence>
<dbReference type="AlphaFoldDB" id="A0A4S4ND70"/>
<dbReference type="CDD" id="cd03024">
    <property type="entry name" value="DsbA_FrnE"/>
    <property type="match status" value="1"/>
</dbReference>
<protein>
    <submittedName>
        <fullName evidence="2">DsbA family oxidoreductase</fullName>
    </submittedName>
</protein>
<dbReference type="OrthoDB" id="9799122at2"/>
<dbReference type="Pfam" id="PF01323">
    <property type="entry name" value="DSBA"/>
    <property type="match status" value="1"/>
</dbReference>